<name>E2A2G4_CAMFO</name>
<sequence>RKAVFRQEWLDIEQFKVWLREVPHDASLFFCSICDKSIVGGLSQIYRHAKSKAHVDKCEKNYIEVSPSNEDSNMQTNETLLSLTFDKRRKSAEIRYAALIADKNIPHQTAKEILNFFQHIGKEPNVLKNMSMGRTKCTNIITNVLCPVETDRIVNKIQNIKFSIFIHETSDTTNNKWITFLVRYVDPETLDIHSQLLKLVNIDSKDSSAEKLFYAFKCEMWKLQIPFSNIVALSYDNASIMTEKHLSFKNKFEEICPHILTFSCPCYSAALAAHEASTKIPEFCEEFIKKIANYLNSSPKHSAIFHEFCECFQEKNRKILKLCDTHWISHYLCIKKLLESWDTIKYRLTEVIVNEKTKTGEYLSFMMDNVEMKAYFLFLKYILNFFNTFNVFFQALETRIHLLQPKSVNLLFQVCRNFLKKEHLKPL</sequence>
<keyword evidence="2" id="KW-1185">Reference proteome</keyword>
<dbReference type="SUPFAM" id="SSF53098">
    <property type="entry name" value="Ribonuclease H-like"/>
    <property type="match status" value="1"/>
</dbReference>
<dbReference type="OMA" id="CISHLAN"/>
<dbReference type="AlphaFoldDB" id="E2A2G4"/>
<evidence type="ECO:0000313" key="2">
    <source>
        <dbReference type="Proteomes" id="UP000000311"/>
    </source>
</evidence>
<evidence type="ECO:0000313" key="1">
    <source>
        <dbReference type="EMBL" id="EFN72367.1"/>
    </source>
</evidence>
<accession>E2A2G4</accession>
<dbReference type="PANTHER" id="PTHR37162">
    <property type="entry name" value="HAT FAMILY DIMERISATION DOMAINCONTAINING PROTEIN-RELATED"/>
    <property type="match status" value="1"/>
</dbReference>
<reference evidence="1 2" key="1">
    <citation type="journal article" date="2010" name="Science">
        <title>Genomic comparison of the ants Camponotus floridanus and Harpegnathos saltator.</title>
        <authorList>
            <person name="Bonasio R."/>
            <person name="Zhang G."/>
            <person name="Ye C."/>
            <person name="Mutti N.S."/>
            <person name="Fang X."/>
            <person name="Qin N."/>
            <person name="Donahue G."/>
            <person name="Yang P."/>
            <person name="Li Q."/>
            <person name="Li C."/>
            <person name="Zhang P."/>
            <person name="Huang Z."/>
            <person name="Berger S.L."/>
            <person name="Reinberg D."/>
            <person name="Wang J."/>
            <person name="Liebig J."/>
        </authorList>
    </citation>
    <scope>NUCLEOTIDE SEQUENCE [LARGE SCALE GENOMIC DNA]</scope>
    <source>
        <strain evidence="2">C129</strain>
    </source>
</reference>
<dbReference type="Proteomes" id="UP000000311">
    <property type="component" value="Unassembled WGS sequence"/>
</dbReference>
<organism evidence="2">
    <name type="scientific">Camponotus floridanus</name>
    <name type="common">Florida carpenter ant</name>
    <dbReference type="NCBI Taxonomy" id="104421"/>
    <lineage>
        <taxon>Eukaryota</taxon>
        <taxon>Metazoa</taxon>
        <taxon>Ecdysozoa</taxon>
        <taxon>Arthropoda</taxon>
        <taxon>Hexapoda</taxon>
        <taxon>Insecta</taxon>
        <taxon>Pterygota</taxon>
        <taxon>Neoptera</taxon>
        <taxon>Endopterygota</taxon>
        <taxon>Hymenoptera</taxon>
        <taxon>Apocrita</taxon>
        <taxon>Aculeata</taxon>
        <taxon>Formicoidea</taxon>
        <taxon>Formicidae</taxon>
        <taxon>Formicinae</taxon>
        <taxon>Camponotus</taxon>
    </lineage>
</organism>
<dbReference type="InterPro" id="IPR012337">
    <property type="entry name" value="RNaseH-like_sf"/>
</dbReference>
<dbReference type="PANTHER" id="PTHR37162:SF1">
    <property type="entry name" value="BED-TYPE DOMAIN-CONTAINING PROTEIN"/>
    <property type="match status" value="1"/>
</dbReference>
<protein>
    <submittedName>
        <fullName evidence="1">SCAN domain-containing protein 3</fullName>
    </submittedName>
</protein>
<dbReference type="EMBL" id="GL436038">
    <property type="protein sequence ID" value="EFN72367.1"/>
    <property type="molecule type" value="Genomic_DNA"/>
</dbReference>
<gene>
    <name evidence="1" type="ORF">EAG_16084</name>
</gene>
<feature type="non-terminal residue" evidence="1">
    <location>
        <position position="1"/>
    </location>
</feature>
<feature type="non-terminal residue" evidence="1">
    <location>
        <position position="427"/>
    </location>
</feature>
<dbReference type="InParanoid" id="E2A2G4"/>
<proteinExistence type="predicted"/>